<dbReference type="InterPro" id="IPR006143">
    <property type="entry name" value="RND_pump_MFP"/>
</dbReference>
<dbReference type="Pfam" id="PF25876">
    <property type="entry name" value="HH_MFP_RND"/>
    <property type="match status" value="1"/>
</dbReference>
<keyword evidence="10" id="KW-1185">Reference proteome</keyword>
<comment type="subcellular location">
    <subcellularLocation>
        <location evidence="1">Cell envelope</location>
    </subcellularLocation>
</comment>
<organism evidence="9 10">
    <name type="scientific">Camelimonas lactis</name>
    <dbReference type="NCBI Taxonomy" id="659006"/>
    <lineage>
        <taxon>Bacteria</taxon>
        <taxon>Pseudomonadati</taxon>
        <taxon>Pseudomonadota</taxon>
        <taxon>Alphaproteobacteria</taxon>
        <taxon>Hyphomicrobiales</taxon>
        <taxon>Chelatococcaceae</taxon>
        <taxon>Camelimonas</taxon>
    </lineage>
</organism>
<dbReference type="Pfam" id="PF25917">
    <property type="entry name" value="BSH_RND"/>
    <property type="match status" value="1"/>
</dbReference>
<dbReference type="RefSeq" id="WP_132005203.1">
    <property type="nucleotide sequence ID" value="NZ_JBHUNN010000002.1"/>
</dbReference>
<dbReference type="GO" id="GO:0005886">
    <property type="term" value="C:plasma membrane"/>
    <property type="evidence" value="ECO:0007669"/>
    <property type="project" value="TreeGrafter"/>
</dbReference>
<dbReference type="SUPFAM" id="SSF111369">
    <property type="entry name" value="HlyD-like secretion proteins"/>
    <property type="match status" value="1"/>
</dbReference>
<feature type="compositionally biased region" description="Low complexity" evidence="3">
    <location>
        <begin position="378"/>
        <end position="416"/>
    </location>
</feature>
<keyword evidence="4" id="KW-0732">Signal</keyword>
<evidence type="ECO:0000256" key="1">
    <source>
        <dbReference type="ARBA" id="ARBA00004196"/>
    </source>
</evidence>
<dbReference type="NCBIfam" id="TIGR01730">
    <property type="entry name" value="RND_mfp"/>
    <property type="match status" value="1"/>
</dbReference>
<evidence type="ECO:0000313" key="9">
    <source>
        <dbReference type="EMBL" id="TCO14262.1"/>
    </source>
</evidence>
<dbReference type="PANTHER" id="PTHR30158:SF24">
    <property type="entry name" value="HLYD FAMILY SECRETION PROTEIN"/>
    <property type="match status" value="1"/>
</dbReference>
<feature type="domain" description="Multidrug resistance protein MdtA-like C-terminal permuted SH3" evidence="8">
    <location>
        <begin position="302"/>
        <end position="359"/>
    </location>
</feature>
<dbReference type="EMBL" id="SLWL01000004">
    <property type="protein sequence ID" value="TCO14262.1"/>
    <property type="molecule type" value="Genomic_DNA"/>
</dbReference>
<dbReference type="Gene3D" id="2.40.420.20">
    <property type="match status" value="1"/>
</dbReference>
<evidence type="ECO:0000256" key="3">
    <source>
        <dbReference type="SAM" id="MobiDB-lite"/>
    </source>
</evidence>
<comment type="caution">
    <text evidence="9">The sequence shown here is derived from an EMBL/GenBank/DDBJ whole genome shotgun (WGS) entry which is preliminary data.</text>
</comment>
<feature type="signal peptide" evidence="4">
    <location>
        <begin position="1"/>
        <end position="22"/>
    </location>
</feature>
<feature type="domain" description="Multidrug resistance protein MdtA-like barrel-sandwich hybrid" evidence="6">
    <location>
        <begin position="65"/>
        <end position="201"/>
    </location>
</feature>
<feature type="domain" description="CusB-like beta-barrel" evidence="7">
    <location>
        <begin position="235"/>
        <end position="294"/>
    </location>
</feature>
<reference evidence="9 10" key="1">
    <citation type="submission" date="2019-03" db="EMBL/GenBank/DDBJ databases">
        <title>Genomic Encyclopedia of Type Strains, Phase IV (KMG-IV): sequencing the most valuable type-strain genomes for metagenomic binning, comparative biology and taxonomic classification.</title>
        <authorList>
            <person name="Goeker M."/>
        </authorList>
    </citation>
    <scope>NUCLEOTIDE SEQUENCE [LARGE SCALE GENOMIC DNA]</scope>
    <source>
        <strain evidence="9 10">DSM 22958</strain>
    </source>
</reference>
<dbReference type="Gene3D" id="2.40.50.100">
    <property type="match status" value="1"/>
</dbReference>
<evidence type="ECO:0000259" key="8">
    <source>
        <dbReference type="Pfam" id="PF25967"/>
    </source>
</evidence>
<accession>A0A4R2GUB0</accession>
<dbReference type="Gene3D" id="1.10.287.470">
    <property type="entry name" value="Helix hairpin bin"/>
    <property type="match status" value="1"/>
</dbReference>
<feature type="domain" description="Multidrug resistance protein MdtA-like alpha-helical hairpin" evidence="5">
    <location>
        <begin position="106"/>
        <end position="174"/>
    </location>
</feature>
<dbReference type="PANTHER" id="PTHR30158">
    <property type="entry name" value="ACRA/E-RELATED COMPONENT OF DRUG EFFLUX TRANSPORTER"/>
    <property type="match status" value="1"/>
</dbReference>
<dbReference type="GO" id="GO:0046677">
    <property type="term" value="P:response to antibiotic"/>
    <property type="evidence" value="ECO:0007669"/>
    <property type="project" value="TreeGrafter"/>
</dbReference>
<evidence type="ECO:0000259" key="6">
    <source>
        <dbReference type="Pfam" id="PF25917"/>
    </source>
</evidence>
<evidence type="ECO:0000259" key="7">
    <source>
        <dbReference type="Pfam" id="PF25954"/>
    </source>
</evidence>
<evidence type="ECO:0000256" key="2">
    <source>
        <dbReference type="ARBA" id="ARBA00009477"/>
    </source>
</evidence>
<dbReference type="Pfam" id="PF25954">
    <property type="entry name" value="Beta-barrel_RND_2"/>
    <property type="match status" value="1"/>
</dbReference>
<dbReference type="PROSITE" id="PS51257">
    <property type="entry name" value="PROKAR_LIPOPROTEIN"/>
    <property type="match status" value="1"/>
</dbReference>
<evidence type="ECO:0000256" key="4">
    <source>
        <dbReference type="SAM" id="SignalP"/>
    </source>
</evidence>
<name>A0A4R2GUB0_9HYPH</name>
<dbReference type="Proteomes" id="UP000294881">
    <property type="component" value="Unassembled WGS sequence"/>
</dbReference>
<evidence type="ECO:0000313" key="10">
    <source>
        <dbReference type="Proteomes" id="UP000294881"/>
    </source>
</evidence>
<dbReference type="Pfam" id="PF25967">
    <property type="entry name" value="RND-MFP_C"/>
    <property type="match status" value="1"/>
</dbReference>
<dbReference type="AlphaFoldDB" id="A0A4R2GUB0"/>
<protein>
    <submittedName>
        <fullName evidence="9">RND family efflux transporter MFP subunit</fullName>
    </submittedName>
</protein>
<dbReference type="OrthoDB" id="9816569at2"/>
<dbReference type="InterPro" id="IPR058624">
    <property type="entry name" value="MdtA-like_HH"/>
</dbReference>
<dbReference type="GO" id="GO:0030313">
    <property type="term" value="C:cell envelope"/>
    <property type="evidence" value="ECO:0007669"/>
    <property type="project" value="UniProtKB-SubCell"/>
</dbReference>
<evidence type="ECO:0000259" key="5">
    <source>
        <dbReference type="Pfam" id="PF25876"/>
    </source>
</evidence>
<feature type="chain" id="PRO_5020577695" evidence="4">
    <location>
        <begin position="23"/>
        <end position="425"/>
    </location>
</feature>
<dbReference type="InterPro" id="IPR058627">
    <property type="entry name" value="MdtA-like_C"/>
</dbReference>
<comment type="similarity">
    <text evidence="2">Belongs to the membrane fusion protein (MFP) (TC 8.A.1) family.</text>
</comment>
<dbReference type="GO" id="GO:0022857">
    <property type="term" value="F:transmembrane transporter activity"/>
    <property type="evidence" value="ECO:0007669"/>
    <property type="project" value="InterPro"/>
</dbReference>
<dbReference type="Gene3D" id="2.40.30.170">
    <property type="match status" value="1"/>
</dbReference>
<dbReference type="InterPro" id="IPR058792">
    <property type="entry name" value="Beta-barrel_RND_2"/>
</dbReference>
<proteinExistence type="inferred from homology"/>
<gene>
    <name evidence="9" type="ORF">EV666_104215</name>
</gene>
<dbReference type="InterPro" id="IPR058625">
    <property type="entry name" value="MdtA-like_BSH"/>
</dbReference>
<sequence length="425" mass="44855">MNSKRLPLLSLLTVFGAAFALAGCGDNSGGKAAAPPPPQVTAAHPVVRPVVEHDDFTGRFEAVEAVEVRARVSGVLESVLFREGGMVKQGDLLFVIDRRPYQAAVDQALAAVKSAKARVDFAVGDLDRARSLSKSGNISEQVLETRRQTAQVAQADVAGAEANLEAARLNLSFTEIRAPISGRIGRRELTEGNLVVANTTLLTNIVSVDPIYFYFDIDERSLLAYTRLLQPGGEKPGTDVMVALSDEEEPSLRGKLDFLSNRLDPGTGTLRARAVLPNPGGLLKAGMFGRIRIPASPSYKGVLIPDVAVMTDQNRRFVWVVDEGGVARAQVVRPGPHIDGYRLIRSGLKGDELIVINGMIRVRPGLKLAAKVVELPPKAAGPGSASAAPAPDAAKSGPKAPGAGKAPDAGAPANKAPDNKTPEKK</sequence>
<feature type="region of interest" description="Disordered" evidence="3">
    <location>
        <begin position="378"/>
        <end position="425"/>
    </location>
</feature>